<sequence length="628" mass="66776">MSKPRFPHIRRIEKWSLAVRQHFWMKSMIRRAVCLLGAVVAAVAVLALPGTPALGNVSGNALYSPSSSNEALAYNRMIRLQHSGRANGRLLASFERSGLGGAPSRYVIRQSTNDGQTWSTLATVSDGETGEGHPWNTLFQPFLFEFPRATGGLPAGTLLLVGNVLPPGRSTTHFEEWRSTDHGATWNHVETFQIGGASAKFEPGGVGAGIWEPFLIMNSRGEIECYFSDERQNKEHSQKLVHIVSADGGRTWSANADGSTRVSPGEVEDVASPTRSDRPGMVTIAVLPNGDWIMSFELCGTNHFCEAHVKTSKDEGRTWGSGPADLGTEVVTDDGRYLGSSPFITWSPSGGANGELLLTGMRTRFASGNGFSPEDHQAVFVNSDNGTGTWSWMPAPINVGGAGPTANCYQNYSPDLLPSSSGRMLRYTAARAAGTYGCEESTGEANAGVLPYASDFGAGDAGWLNYGGCWTTASDTYVETCGGDGGNKALAGSTGWTNYTISGDVMITSGTQAGFVFRATDPRVGADAFNGYYVGVSSTRLILGRENGSWTLLSQAAIPGGLAHDRWYHLTIRAVGCRFTITGSDGGETAPIAFSHTDAGCFTHGAIGVRDQSGTAAWRNVTVTHPGR</sequence>
<dbReference type="Proteomes" id="UP001165135">
    <property type="component" value="Unassembled WGS sequence"/>
</dbReference>
<evidence type="ECO:0000313" key="4">
    <source>
        <dbReference type="Proteomes" id="UP001165135"/>
    </source>
</evidence>
<dbReference type="Gene3D" id="2.60.120.560">
    <property type="entry name" value="Exo-inulinase, domain 1"/>
    <property type="match status" value="1"/>
</dbReference>
<feature type="domain" description="3-keto-alpha-glucoside-1,2-lyase/3-keto-2-hydroxy-glucal hydratase" evidence="2">
    <location>
        <begin position="461"/>
        <end position="623"/>
    </location>
</feature>
<accession>A0A9W6RKK7</accession>
<feature type="region of interest" description="Disordered" evidence="1">
    <location>
        <begin position="252"/>
        <end position="276"/>
    </location>
</feature>
<proteinExistence type="predicted"/>
<evidence type="ECO:0000259" key="2">
    <source>
        <dbReference type="Pfam" id="PF06439"/>
    </source>
</evidence>
<dbReference type="SUPFAM" id="SSF50939">
    <property type="entry name" value="Sialidases"/>
    <property type="match status" value="1"/>
</dbReference>
<dbReference type="InterPro" id="IPR036278">
    <property type="entry name" value="Sialidase_sf"/>
</dbReference>
<gene>
    <name evidence="3" type="ORF">Airi01_039990</name>
</gene>
<evidence type="ECO:0000256" key="1">
    <source>
        <dbReference type="SAM" id="MobiDB-lite"/>
    </source>
</evidence>
<dbReference type="InterPro" id="IPR010496">
    <property type="entry name" value="AL/BT2_dom"/>
</dbReference>
<dbReference type="EMBL" id="BSTJ01000004">
    <property type="protein sequence ID" value="GLY75732.1"/>
    <property type="molecule type" value="Genomic_DNA"/>
</dbReference>
<comment type="caution">
    <text evidence="3">The sequence shown here is derived from an EMBL/GenBank/DDBJ whole genome shotgun (WGS) entry which is preliminary data.</text>
</comment>
<dbReference type="PANTHER" id="PTHR38792">
    <property type="entry name" value="BNR/ASP-BOX REPEAT DOMAIN PROTEIN (AFU_ORTHOLOGUE AFUA_7G06430)-RELATED"/>
    <property type="match status" value="1"/>
</dbReference>
<organism evidence="3 4">
    <name type="scientific">Actinoallomurus iriomotensis</name>
    <dbReference type="NCBI Taxonomy" id="478107"/>
    <lineage>
        <taxon>Bacteria</taxon>
        <taxon>Bacillati</taxon>
        <taxon>Actinomycetota</taxon>
        <taxon>Actinomycetes</taxon>
        <taxon>Streptosporangiales</taxon>
        <taxon>Thermomonosporaceae</taxon>
        <taxon>Actinoallomurus</taxon>
    </lineage>
</organism>
<dbReference type="CDD" id="cd15482">
    <property type="entry name" value="Sialidase_non-viral"/>
    <property type="match status" value="1"/>
</dbReference>
<dbReference type="PANTHER" id="PTHR38792:SF3">
    <property type="entry name" value="BNR_ASP-BOX REPEAT DOMAIN PROTEIN (AFU_ORTHOLOGUE AFUA_7G06430)-RELATED"/>
    <property type="match status" value="1"/>
</dbReference>
<dbReference type="Pfam" id="PF06439">
    <property type="entry name" value="3keto-disac_hyd"/>
    <property type="match status" value="1"/>
</dbReference>
<name>A0A9W6RKK7_9ACTN</name>
<evidence type="ECO:0000313" key="3">
    <source>
        <dbReference type="EMBL" id="GLY75732.1"/>
    </source>
</evidence>
<reference evidence="3" key="1">
    <citation type="submission" date="2023-03" db="EMBL/GenBank/DDBJ databases">
        <title>Actinoallomurus iriomotensis NBRC 103681.</title>
        <authorList>
            <person name="Ichikawa N."/>
            <person name="Sato H."/>
            <person name="Tonouchi N."/>
        </authorList>
    </citation>
    <scope>NUCLEOTIDE SEQUENCE</scope>
    <source>
        <strain evidence="3">NBRC 103681</strain>
    </source>
</reference>
<protein>
    <recommendedName>
        <fullName evidence="2">3-keto-alpha-glucoside-1,2-lyase/3-keto-2-hydroxy-glucal hydratase domain-containing protein</fullName>
    </recommendedName>
</protein>
<dbReference type="AlphaFoldDB" id="A0A9W6RKK7"/>
<feature type="compositionally biased region" description="Polar residues" evidence="1">
    <location>
        <begin position="252"/>
        <end position="262"/>
    </location>
</feature>
<dbReference type="Gene3D" id="2.120.10.10">
    <property type="match status" value="1"/>
</dbReference>
<dbReference type="GO" id="GO:0016787">
    <property type="term" value="F:hydrolase activity"/>
    <property type="evidence" value="ECO:0007669"/>
    <property type="project" value="InterPro"/>
</dbReference>